<dbReference type="PANTHER" id="PTHR33973:SF4">
    <property type="entry name" value="OS07G0153300 PROTEIN"/>
    <property type="match status" value="1"/>
</dbReference>
<dbReference type="Proteomes" id="UP001374535">
    <property type="component" value="Chromosome 10"/>
</dbReference>
<proteinExistence type="predicted"/>
<sequence length="403" mass="46430">MEIFYLLCSIVSTSLTSLLLSLILAFNTLLRRRESARSASSLSRDEVESVSLYEGTVWHQRRHPVNHSFQYRVRYAFIDLDCASHAPHDHLSPDEARQITDTNGPIFLLTIPPSVGYEQNPLSVYYCYAVEGSTKRLKKCIAEVTNTPWGERVSFVFDPHSDLVAKALHVSPFMLQMMLLVEVPEKDQVTLCHSLLYTTVVYMVCLPCSCHTADLLWEDANKILSFSDIESKYTTVHYAGEMKLEPNDGHEDSGSWNIKASDPGENLTISISVHHPEHGNYFTATLKAKKLSSSPELDHAVFFWLMPHKVAVWIYWHYVDPAPSCFPQAIKLWWKNVHFVQHPRYNIPAYKEEALTRDKTLQCCRFSDANRHLQQRESDQSCLDEVSSINRCFRWRDAKWPWS</sequence>
<evidence type="ECO:0000313" key="1">
    <source>
        <dbReference type="EMBL" id="WVY94435.1"/>
    </source>
</evidence>
<dbReference type="EMBL" id="CP144691">
    <property type="protein sequence ID" value="WVY94435.1"/>
    <property type="molecule type" value="Genomic_DNA"/>
</dbReference>
<accession>A0AAQ3RJU6</accession>
<dbReference type="PANTHER" id="PTHR33973">
    <property type="entry name" value="OS07G0153300 PROTEIN"/>
    <property type="match status" value="1"/>
</dbReference>
<keyword evidence="2" id="KW-1185">Reference proteome</keyword>
<dbReference type="InterPro" id="IPR010775">
    <property type="entry name" value="DUF1365"/>
</dbReference>
<name>A0AAQ3RJU6_VIGMU</name>
<dbReference type="Pfam" id="PF07103">
    <property type="entry name" value="DUF1365"/>
    <property type="match status" value="2"/>
</dbReference>
<evidence type="ECO:0008006" key="3">
    <source>
        <dbReference type="Google" id="ProtNLM"/>
    </source>
</evidence>
<dbReference type="AlphaFoldDB" id="A0AAQ3RJU6"/>
<gene>
    <name evidence="1" type="ORF">V8G54_033523</name>
</gene>
<protein>
    <recommendedName>
        <fullName evidence="3">DUF1365 domain-containing protein</fullName>
    </recommendedName>
</protein>
<reference evidence="1 2" key="1">
    <citation type="journal article" date="2023" name="Life. Sci Alliance">
        <title>Evolutionary insights into 3D genome organization and epigenetic landscape of Vigna mungo.</title>
        <authorList>
            <person name="Junaid A."/>
            <person name="Singh B."/>
            <person name="Bhatia S."/>
        </authorList>
    </citation>
    <scope>NUCLEOTIDE SEQUENCE [LARGE SCALE GENOMIC DNA]</scope>
    <source>
        <strain evidence="1">Urdbean</strain>
    </source>
</reference>
<evidence type="ECO:0000313" key="2">
    <source>
        <dbReference type="Proteomes" id="UP001374535"/>
    </source>
</evidence>
<organism evidence="1 2">
    <name type="scientific">Vigna mungo</name>
    <name type="common">Black gram</name>
    <name type="synonym">Phaseolus mungo</name>
    <dbReference type="NCBI Taxonomy" id="3915"/>
    <lineage>
        <taxon>Eukaryota</taxon>
        <taxon>Viridiplantae</taxon>
        <taxon>Streptophyta</taxon>
        <taxon>Embryophyta</taxon>
        <taxon>Tracheophyta</taxon>
        <taxon>Spermatophyta</taxon>
        <taxon>Magnoliopsida</taxon>
        <taxon>eudicotyledons</taxon>
        <taxon>Gunneridae</taxon>
        <taxon>Pentapetalae</taxon>
        <taxon>rosids</taxon>
        <taxon>fabids</taxon>
        <taxon>Fabales</taxon>
        <taxon>Fabaceae</taxon>
        <taxon>Papilionoideae</taxon>
        <taxon>50 kb inversion clade</taxon>
        <taxon>NPAAA clade</taxon>
        <taxon>indigoferoid/millettioid clade</taxon>
        <taxon>Phaseoleae</taxon>
        <taxon>Vigna</taxon>
    </lineage>
</organism>